<proteinExistence type="predicted"/>
<evidence type="ECO:0000313" key="3">
    <source>
        <dbReference type="Proteomes" id="UP000664169"/>
    </source>
</evidence>
<feature type="transmembrane region" description="Helical" evidence="1">
    <location>
        <begin position="89"/>
        <end position="110"/>
    </location>
</feature>
<comment type="caution">
    <text evidence="2">The sequence shown here is derived from an EMBL/GenBank/DDBJ whole genome shotgun (WGS) entry which is preliminary data.</text>
</comment>
<feature type="transmembrane region" description="Helical" evidence="1">
    <location>
        <begin position="350"/>
        <end position="371"/>
    </location>
</feature>
<keyword evidence="1" id="KW-0472">Membrane</keyword>
<name>A0A8H3IA10_9LECA</name>
<evidence type="ECO:0000256" key="1">
    <source>
        <dbReference type="SAM" id="Phobius"/>
    </source>
</evidence>
<feature type="transmembrane region" description="Helical" evidence="1">
    <location>
        <begin position="225"/>
        <end position="244"/>
    </location>
</feature>
<protein>
    <submittedName>
        <fullName evidence="2">Uncharacterized protein</fullName>
    </submittedName>
</protein>
<feature type="transmembrane region" description="Helical" evidence="1">
    <location>
        <begin position="12"/>
        <end position="30"/>
    </location>
</feature>
<dbReference type="EMBL" id="CAJPDQ010000004">
    <property type="protein sequence ID" value="CAF9908690.1"/>
    <property type="molecule type" value="Genomic_DNA"/>
</dbReference>
<organism evidence="2 3">
    <name type="scientific">Gomphillus americanus</name>
    <dbReference type="NCBI Taxonomy" id="1940652"/>
    <lineage>
        <taxon>Eukaryota</taxon>
        <taxon>Fungi</taxon>
        <taxon>Dikarya</taxon>
        <taxon>Ascomycota</taxon>
        <taxon>Pezizomycotina</taxon>
        <taxon>Lecanoromycetes</taxon>
        <taxon>OSLEUM clade</taxon>
        <taxon>Ostropomycetidae</taxon>
        <taxon>Ostropales</taxon>
        <taxon>Graphidaceae</taxon>
        <taxon>Gomphilloideae</taxon>
        <taxon>Gomphillus</taxon>
    </lineage>
</organism>
<keyword evidence="1" id="KW-0812">Transmembrane</keyword>
<keyword evidence="1" id="KW-1133">Transmembrane helix</keyword>
<dbReference type="AlphaFoldDB" id="A0A8H3IA10"/>
<sequence length="454" mass="51362">MVRSSTPFDAILGFMGLLLASMWCAGFFMWKDPSIDSTPPIELPMTSIPECGENNWTAGNAFYTITAICFCYYAYPRGSLIASPSGRTWRLSSILALEELVLGIVLFLIARRNGVKLTIFCHAVIAYRLSNGFNSGTLQEELDLTVARPPRNDDTEIYRVFKELKEQVNAGNALLPKDLTPTQDMFMWSEARKKVSDRRQEYNIHLFTQILLGLRRSENGPSYRIFVWLPMTLQIIKLICVITVSQQISWLVCLVYLVAFVYFFAWLVVELTMLQVSRHRLSDEELKNAAELCHTWKSDLKEWIGEDSFKAVGADVNAFAIPSLFLISAVNLGLTAKLFYDLGTPKFESFWLAVLVVWCLFIAGVWILYLFTRPLIMIIFLGIIKKTWMATGGEAKLGKLWSEVPVEDDACLYTASAALYGACLFVFALAGVGPWKGAFHCWEVQIPPFYDWLG</sequence>
<evidence type="ECO:0000313" key="2">
    <source>
        <dbReference type="EMBL" id="CAF9908690.1"/>
    </source>
</evidence>
<reference evidence="2" key="1">
    <citation type="submission" date="2021-03" db="EMBL/GenBank/DDBJ databases">
        <authorList>
            <person name="Tagirdzhanova G."/>
        </authorList>
    </citation>
    <scope>NUCLEOTIDE SEQUENCE</scope>
</reference>
<feature type="transmembrane region" description="Helical" evidence="1">
    <location>
        <begin position="318"/>
        <end position="338"/>
    </location>
</feature>
<feature type="transmembrane region" description="Helical" evidence="1">
    <location>
        <begin position="250"/>
        <end position="269"/>
    </location>
</feature>
<dbReference type="OrthoDB" id="4222736at2759"/>
<keyword evidence="3" id="KW-1185">Reference proteome</keyword>
<accession>A0A8H3IA10</accession>
<gene>
    <name evidence="2" type="ORF">GOMPHAMPRED_006268</name>
</gene>
<dbReference type="Proteomes" id="UP000664169">
    <property type="component" value="Unassembled WGS sequence"/>
</dbReference>